<dbReference type="AlphaFoldDB" id="A0A446CXE1"/>
<dbReference type="RefSeq" id="WP_129245201.1">
    <property type="nucleotide sequence ID" value="NZ_UFQC01000039.1"/>
</dbReference>
<dbReference type="EMBL" id="UFQC01000039">
    <property type="protein sequence ID" value="SSW72523.1"/>
    <property type="molecule type" value="Genomic_DNA"/>
</dbReference>
<dbReference type="SUPFAM" id="SSF51445">
    <property type="entry name" value="(Trans)glycosidases"/>
    <property type="match status" value="1"/>
</dbReference>
<dbReference type="GO" id="GO:0016052">
    <property type="term" value="P:carbohydrate catabolic process"/>
    <property type="evidence" value="ECO:0007669"/>
    <property type="project" value="TreeGrafter"/>
</dbReference>
<dbReference type="InterPro" id="IPR002053">
    <property type="entry name" value="Glyco_hydro_25"/>
</dbReference>
<dbReference type="Proteomes" id="UP000289465">
    <property type="component" value="Unassembled WGS sequence"/>
</dbReference>
<protein>
    <submittedName>
        <fullName evidence="3">Lysozyme M1</fullName>
        <ecNumber evidence="3">3.2.1.17</ecNumber>
    </submittedName>
</protein>
<feature type="signal peptide" evidence="2">
    <location>
        <begin position="1"/>
        <end position="20"/>
    </location>
</feature>
<dbReference type="GO" id="GO:0016998">
    <property type="term" value="P:cell wall macromolecule catabolic process"/>
    <property type="evidence" value="ECO:0007669"/>
    <property type="project" value="InterPro"/>
</dbReference>
<dbReference type="PANTHER" id="PTHR34135:SF2">
    <property type="entry name" value="LYSOZYME"/>
    <property type="match status" value="1"/>
</dbReference>
<evidence type="ECO:0000313" key="4">
    <source>
        <dbReference type="Proteomes" id="UP000289465"/>
    </source>
</evidence>
<feature type="chain" id="PRO_5019470930" evidence="2">
    <location>
        <begin position="21"/>
        <end position="648"/>
    </location>
</feature>
<dbReference type="GO" id="GO:0003796">
    <property type="term" value="F:lysozyme activity"/>
    <property type="evidence" value="ECO:0007669"/>
    <property type="project" value="UniProtKB-EC"/>
</dbReference>
<gene>
    <name evidence="3" type="primary">acm_2</name>
    <name evidence="3" type="ORF">AVE30378_05211</name>
</gene>
<dbReference type="GO" id="GO:0009253">
    <property type="term" value="P:peptidoglycan catabolic process"/>
    <property type="evidence" value="ECO:0007669"/>
    <property type="project" value="InterPro"/>
</dbReference>
<dbReference type="OrthoDB" id="6570952at2"/>
<dbReference type="Pfam" id="PF01183">
    <property type="entry name" value="Glyco_hydro_25"/>
    <property type="match status" value="1"/>
</dbReference>
<reference evidence="3 4" key="1">
    <citation type="submission" date="2018-07" db="EMBL/GenBank/DDBJ databases">
        <authorList>
            <person name="Peeters C."/>
        </authorList>
    </citation>
    <scope>NUCLEOTIDE SEQUENCE [LARGE SCALE GENOMIC DNA]</scope>
    <source>
        <strain evidence="3 4">LMG 30378</strain>
    </source>
</reference>
<sequence length="648" mass="70242">MKRPSPLRLGCIAVSLTATALGAEPEPYSGTCANGAPAHEAKYCPYFEHFNAAPGKQQLDVRIRDALRVSDSAATRAIGLVIAIDSYPNMPNSDLPAAKVDGDRLVRFLVETQKFDEVIVLRNKDATPENINYFLYKYLPNRAADFNKMARLLIAYSGHGRYGTQDGQTDVPAAFVLSPAKDPGGSEHMYRMQEFASAVEALATRYFHVLTLVNACYGGNFFTNGKAGGNPDTFVKRGSYALTAGSSDDFVLSLDPSRGSLFFDLIIEGVSNGEADPLYWEAYSVVGDDGEKVQQQGLTRTLALTTYLSSSYARITRLKSKANPGFSLSAPWIGPAQAGTALGGFFFLSDRGARGVMTAANAYGAPGSPSTPAKFGTPESSTAVAAVPTEPATPAGQAQAIERMTLPPGPVSSIPGRPDIKIFKPPDIYPIKGFDLSSADGRIDWQTFSQANSPRFIYARAAGWAGPDPTFKDRWSNAKALKMDRGAYLKYDFCLSPSDQMKRIAGIVSMDPDSLPFAIEIVHPKGESKKQLDCLNAIGMDKAKTDILDLASRVRGHYEKTPLLYGNRHNLSTFLDDRSNEFMIWLGSYGATGIKLSGRNPWTLWQYSGTLNIKGVGTKTTGEVFFGTEAQYRLFKDGQDNVALKAVD</sequence>
<dbReference type="PROSITE" id="PS51904">
    <property type="entry name" value="GLYCOSYL_HYDROL_F25_2"/>
    <property type="match status" value="1"/>
</dbReference>
<evidence type="ECO:0000313" key="3">
    <source>
        <dbReference type="EMBL" id="SSW72523.1"/>
    </source>
</evidence>
<evidence type="ECO:0000256" key="1">
    <source>
        <dbReference type="ARBA" id="ARBA00010646"/>
    </source>
</evidence>
<dbReference type="EC" id="3.2.1.17" evidence="3"/>
<evidence type="ECO:0000256" key="2">
    <source>
        <dbReference type="SAM" id="SignalP"/>
    </source>
</evidence>
<dbReference type="PANTHER" id="PTHR34135">
    <property type="entry name" value="LYSOZYME"/>
    <property type="match status" value="1"/>
</dbReference>
<comment type="similarity">
    <text evidence="1">Belongs to the glycosyl hydrolase 25 family.</text>
</comment>
<accession>A0A446CXE1</accession>
<proteinExistence type="inferred from homology"/>
<keyword evidence="3" id="KW-0326">Glycosidase</keyword>
<keyword evidence="3" id="KW-0378">Hydrolase</keyword>
<dbReference type="Gene3D" id="3.20.20.80">
    <property type="entry name" value="Glycosidases"/>
    <property type="match status" value="1"/>
</dbReference>
<dbReference type="Gene3D" id="3.40.50.1460">
    <property type="match status" value="1"/>
</dbReference>
<keyword evidence="2" id="KW-0732">Signal</keyword>
<dbReference type="InterPro" id="IPR017853">
    <property type="entry name" value="GH"/>
</dbReference>
<organism evidence="3 4">
    <name type="scientific">Achromobacter veterisilvae</name>
    <dbReference type="NCBI Taxonomy" id="2069367"/>
    <lineage>
        <taxon>Bacteria</taxon>
        <taxon>Pseudomonadati</taxon>
        <taxon>Pseudomonadota</taxon>
        <taxon>Betaproteobacteria</taxon>
        <taxon>Burkholderiales</taxon>
        <taxon>Alcaligenaceae</taxon>
        <taxon>Achromobacter</taxon>
    </lineage>
</organism>
<name>A0A446CXE1_9BURK</name>